<feature type="chain" id="PRO_5004242180" evidence="1">
    <location>
        <begin position="19"/>
        <end position="40"/>
    </location>
</feature>
<sequence>MRRTTLFLAIAAALPCLANTYTVPFRDGPFVNIQIILTEE</sequence>
<evidence type="ECO:0000256" key="1">
    <source>
        <dbReference type="SAM" id="SignalP"/>
    </source>
</evidence>
<accession>Q4QK10</accession>
<evidence type="ECO:0000313" key="2">
    <source>
        <dbReference type="EMBL" id="AAX88637.1"/>
    </source>
</evidence>
<feature type="signal peptide" evidence="1">
    <location>
        <begin position="1"/>
        <end position="18"/>
    </location>
</feature>
<dbReference type="HOGENOM" id="CLU_3290439_0_0_6"/>
<dbReference type="KEGG" id="hit:NTHI1876"/>
<name>Q4QK10_HAEI8</name>
<dbReference type="EMBL" id="CP000057">
    <property type="protein sequence ID" value="AAX88637.1"/>
    <property type="molecule type" value="Genomic_DNA"/>
</dbReference>
<dbReference type="AlphaFoldDB" id="Q4QK10"/>
<gene>
    <name evidence="2" type="ordered locus">NTHI1876</name>
</gene>
<proteinExistence type="predicted"/>
<evidence type="ECO:0000313" key="3">
    <source>
        <dbReference type="Proteomes" id="UP000002525"/>
    </source>
</evidence>
<dbReference type="RefSeq" id="WP_011272683.1">
    <property type="nucleotide sequence ID" value="NC_007146.2"/>
</dbReference>
<organism evidence="2 3">
    <name type="scientific">Haemophilus influenzae (strain 86-028NP)</name>
    <dbReference type="NCBI Taxonomy" id="281310"/>
    <lineage>
        <taxon>Bacteria</taxon>
        <taxon>Pseudomonadati</taxon>
        <taxon>Pseudomonadota</taxon>
        <taxon>Gammaproteobacteria</taxon>
        <taxon>Pasteurellales</taxon>
        <taxon>Pasteurellaceae</taxon>
        <taxon>Haemophilus</taxon>
    </lineage>
</organism>
<reference evidence="2 3" key="1">
    <citation type="journal article" date="2005" name="J. Bacteriol.">
        <title>Genomic sequence of an otitis media isolate of nontypeable Haemophilus influenzae: comparative study with H. influenzae serotype d, strain KW20.</title>
        <authorList>
            <person name="Harrison A."/>
            <person name="Dyer D.W."/>
            <person name="Gillaspy A."/>
            <person name="Ray W.C."/>
            <person name="Mungur R."/>
            <person name="Carson M.B."/>
            <person name="Zhong H."/>
            <person name="Gipson J."/>
            <person name="Gipson M."/>
            <person name="Johnson L.S."/>
            <person name="Lewis L."/>
            <person name="Bakaletz L.O."/>
            <person name="Munson R.S.Jr."/>
        </authorList>
    </citation>
    <scope>NUCLEOTIDE SEQUENCE [LARGE SCALE GENOMIC DNA]</scope>
    <source>
        <strain evidence="2 3">86-028NP</strain>
    </source>
</reference>
<protein>
    <submittedName>
        <fullName evidence="2">Uncharacterized protein</fullName>
    </submittedName>
</protein>
<dbReference type="Proteomes" id="UP000002525">
    <property type="component" value="Chromosome"/>
</dbReference>
<keyword evidence="1" id="KW-0732">Signal</keyword>